<feature type="transmembrane region" description="Helical" evidence="11">
    <location>
        <begin position="121"/>
        <end position="147"/>
    </location>
</feature>
<dbReference type="InterPro" id="IPR047817">
    <property type="entry name" value="ABC2_TM_bact-type"/>
</dbReference>
<proteinExistence type="inferred from homology"/>
<evidence type="ECO:0000256" key="9">
    <source>
        <dbReference type="ARBA" id="ARBA00023047"/>
    </source>
</evidence>
<dbReference type="PROSITE" id="PS51012">
    <property type="entry name" value="ABC_TM2"/>
    <property type="match status" value="1"/>
</dbReference>
<protein>
    <recommendedName>
        <fullName evidence="11">Transport permease protein</fullName>
    </recommendedName>
</protein>
<comment type="subcellular location">
    <subcellularLocation>
        <location evidence="11">Cell inner membrane</location>
        <topology evidence="11">Multi-pass membrane protein</topology>
    </subcellularLocation>
    <subcellularLocation>
        <location evidence="1">Cell membrane</location>
        <topology evidence="1">Multi-pass membrane protein</topology>
    </subcellularLocation>
</comment>
<comment type="caution">
    <text evidence="13">The sequence shown here is derived from an EMBL/GenBank/DDBJ whole genome shotgun (WGS) entry which is preliminary data.</text>
</comment>
<accession>A0A850QGJ4</accession>
<feature type="transmembrane region" description="Helical" evidence="11">
    <location>
        <begin position="201"/>
        <end position="220"/>
    </location>
</feature>
<dbReference type="AlphaFoldDB" id="A0A850QGJ4"/>
<evidence type="ECO:0000256" key="7">
    <source>
        <dbReference type="ARBA" id="ARBA00022903"/>
    </source>
</evidence>
<evidence type="ECO:0000256" key="3">
    <source>
        <dbReference type="ARBA" id="ARBA00022448"/>
    </source>
</evidence>
<gene>
    <name evidence="13" type="ORF">HV832_01380</name>
</gene>
<evidence type="ECO:0000256" key="11">
    <source>
        <dbReference type="RuleBase" id="RU361157"/>
    </source>
</evidence>
<dbReference type="PANTHER" id="PTHR30413">
    <property type="entry name" value="INNER MEMBRANE TRANSPORT PERMEASE"/>
    <property type="match status" value="1"/>
</dbReference>
<keyword evidence="4 11" id="KW-1003">Cell membrane</keyword>
<dbReference type="GO" id="GO:0140359">
    <property type="term" value="F:ABC-type transporter activity"/>
    <property type="evidence" value="ECO:0007669"/>
    <property type="project" value="InterPro"/>
</dbReference>
<dbReference type="InterPro" id="IPR000412">
    <property type="entry name" value="ABC_2_transport"/>
</dbReference>
<evidence type="ECO:0000259" key="12">
    <source>
        <dbReference type="PROSITE" id="PS51012"/>
    </source>
</evidence>
<feature type="transmembrane region" description="Helical" evidence="11">
    <location>
        <begin position="83"/>
        <end position="100"/>
    </location>
</feature>
<keyword evidence="14" id="KW-1185">Reference proteome</keyword>
<evidence type="ECO:0000256" key="5">
    <source>
        <dbReference type="ARBA" id="ARBA00022597"/>
    </source>
</evidence>
<evidence type="ECO:0000256" key="2">
    <source>
        <dbReference type="ARBA" id="ARBA00007783"/>
    </source>
</evidence>
<evidence type="ECO:0000256" key="10">
    <source>
        <dbReference type="ARBA" id="ARBA00023136"/>
    </source>
</evidence>
<keyword evidence="9" id="KW-0625">Polysaccharide transport</keyword>
<feature type="transmembrane region" description="Helical" evidence="11">
    <location>
        <begin position="41"/>
        <end position="63"/>
    </location>
</feature>
<name>A0A850QGJ4_9BURK</name>
<dbReference type="InterPro" id="IPR013525">
    <property type="entry name" value="ABC2_TM"/>
</dbReference>
<dbReference type="PIRSF" id="PIRSF006648">
    <property type="entry name" value="DrrB"/>
    <property type="match status" value="1"/>
</dbReference>
<dbReference type="Proteomes" id="UP000588051">
    <property type="component" value="Unassembled WGS sequence"/>
</dbReference>
<feature type="transmembrane region" description="Helical" evidence="11">
    <location>
        <begin position="240"/>
        <end position="264"/>
    </location>
</feature>
<evidence type="ECO:0000256" key="1">
    <source>
        <dbReference type="ARBA" id="ARBA00004651"/>
    </source>
</evidence>
<evidence type="ECO:0000256" key="6">
    <source>
        <dbReference type="ARBA" id="ARBA00022692"/>
    </source>
</evidence>
<keyword evidence="8 11" id="KW-1133">Transmembrane helix</keyword>
<evidence type="ECO:0000313" key="14">
    <source>
        <dbReference type="Proteomes" id="UP000588051"/>
    </source>
</evidence>
<dbReference type="RefSeq" id="WP_176801749.1">
    <property type="nucleotide sequence ID" value="NZ_JABXYJ010000001.1"/>
</dbReference>
<dbReference type="GO" id="GO:0015920">
    <property type="term" value="P:lipopolysaccharide transport"/>
    <property type="evidence" value="ECO:0007669"/>
    <property type="project" value="TreeGrafter"/>
</dbReference>
<keyword evidence="10 11" id="KW-0472">Membrane</keyword>
<keyword evidence="7" id="KW-0972">Capsule biogenesis/degradation</keyword>
<dbReference type="GO" id="GO:0015774">
    <property type="term" value="P:polysaccharide transport"/>
    <property type="evidence" value="ECO:0007669"/>
    <property type="project" value="UniProtKB-KW"/>
</dbReference>
<feature type="domain" description="ABC transmembrane type-2" evidence="12">
    <location>
        <begin position="42"/>
        <end position="272"/>
    </location>
</feature>
<sequence>MRIFKSLLCFLRAPWVSLWINRELLYQLCKRDISAKYKASALGLAWSVLLPLTMLAIYAFVFGEIFKSRWGNAPPPQTWSERLSFALILYAGLMTFNWFAECLSKAPVTILQHVNFVKRVIFPLDILPVIPVVIGGFHFLISGLVLAGFTLASPVAVTWHWLLTPLLLLPFVFCLTGMSWLLSAIGVYFRDMEQMMPALTSALMFLSPVFYSVQVLPEFIRPWLMANPMTLMIETLRDLLFWQQLPAFTVLLALYGFALLLFYLGYSCFTVLRRGFSDVL</sequence>
<keyword evidence="3 11" id="KW-0813">Transport</keyword>
<dbReference type="EMBL" id="JABXYJ010000001">
    <property type="protein sequence ID" value="NVO76483.1"/>
    <property type="molecule type" value="Genomic_DNA"/>
</dbReference>
<keyword evidence="5" id="KW-0762">Sugar transport</keyword>
<feature type="transmembrane region" description="Helical" evidence="11">
    <location>
        <begin position="167"/>
        <end position="189"/>
    </location>
</feature>
<evidence type="ECO:0000256" key="8">
    <source>
        <dbReference type="ARBA" id="ARBA00022989"/>
    </source>
</evidence>
<comment type="similarity">
    <text evidence="2 11">Belongs to the ABC-2 integral membrane protein family.</text>
</comment>
<organism evidence="13 14">
    <name type="scientific">Undibacterium oligocarboniphilum</name>
    <dbReference type="NCBI Taxonomy" id="666702"/>
    <lineage>
        <taxon>Bacteria</taxon>
        <taxon>Pseudomonadati</taxon>
        <taxon>Pseudomonadota</taxon>
        <taxon>Betaproteobacteria</taxon>
        <taxon>Burkholderiales</taxon>
        <taxon>Oxalobacteraceae</taxon>
        <taxon>Undibacterium</taxon>
    </lineage>
</organism>
<dbReference type="PANTHER" id="PTHR30413:SF10">
    <property type="entry name" value="CAPSULE POLYSACCHARIDE EXPORT INNER-MEMBRANE PROTEIN CTRC"/>
    <property type="match status" value="1"/>
</dbReference>
<keyword evidence="6 11" id="KW-0812">Transmembrane</keyword>
<evidence type="ECO:0000313" key="13">
    <source>
        <dbReference type="EMBL" id="NVO76483.1"/>
    </source>
</evidence>
<dbReference type="GO" id="GO:0043190">
    <property type="term" value="C:ATP-binding cassette (ABC) transporter complex"/>
    <property type="evidence" value="ECO:0007669"/>
    <property type="project" value="InterPro"/>
</dbReference>
<dbReference type="Pfam" id="PF01061">
    <property type="entry name" value="ABC2_membrane"/>
    <property type="match status" value="1"/>
</dbReference>
<evidence type="ECO:0000256" key="4">
    <source>
        <dbReference type="ARBA" id="ARBA00022475"/>
    </source>
</evidence>
<reference evidence="13 14" key="1">
    <citation type="submission" date="2020-06" db="EMBL/GenBank/DDBJ databases">
        <authorList>
            <person name="Qiu C."/>
            <person name="Liu Z."/>
        </authorList>
    </citation>
    <scope>NUCLEOTIDE SEQUENCE [LARGE SCALE GENOMIC DNA]</scope>
    <source>
        <strain evidence="13 14">EM 1</strain>
    </source>
</reference>